<accession>A0ABT8SR07</accession>
<keyword evidence="3" id="KW-1185">Reference proteome</keyword>
<reference evidence="2" key="1">
    <citation type="journal article" date="2015" name="Int. J. Syst. Evol. Microbiol.">
        <title>Rhizobium oryzicola sp. nov., potential plant-growth-promoting endophytic bacteria isolated from rice roots.</title>
        <authorList>
            <person name="Zhang X.X."/>
            <person name="Gao J.S."/>
            <person name="Cao Y.H."/>
            <person name="Sheirdil R.A."/>
            <person name="Wang X.C."/>
            <person name="Zhang L."/>
        </authorList>
    </citation>
    <scope>NUCLEOTIDE SEQUENCE</scope>
    <source>
        <strain evidence="2">05753</strain>
    </source>
</reference>
<dbReference type="Pfam" id="PF08238">
    <property type="entry name" value="Sel1"/>
    <property type="match status" value="3"/>
</dbReference>
<gene>
    <name evidence="2" type="ORF">Q2T52_02065</name>
</gene>
<protein>
    <submittedName>
        <fullName evidence="2">Tetratricopeptide repeat protein</fullName>
    </submittedName>
</protein>
<dbReference type="PANTHER" id="PTHR45011:SF1">
    <property type="entry name" value="DAP3-BINDING CELL DEATH ENHANCER 1"/>
    <property type="match status" value="1"/>
</dbReference>
<dbReference type="Gene3D" id="1.25.40.10">
    <property type="entry name" value="Tetratricopeptide repeat domain"/>
    <property type="match status" value="1"/>
</dbReference>
<sequence length="297" mass="31220">MSALTAGTAIALATLTAASKAEAPTPVALTVAMQENCDRLAGSPFDQNRNSAFAPVDIEQIDPQAVDACRVAFDTTGNPRFAFQLGRALNKVQQPEQAMSAYETAVQHNYSAAKVNFGMLLGRLGDAQAEFKMYSEAAQTGNVLAAYNLGVAYRDGLGTDVDGKKAIEWFEKAAAGGDDTAAFNLGVMYDDGQLIPEDNQMAIAWYDVAAKRGNADAMINLGLMYESGEGIKANPTEAANLFAQAAAQGDQFAALKLRDLSQAGVAPAPAGDEASQGFVTLELRDGDMEQAIFAGDI</sequence>
<organism evidence="2 3">
    <name type="scientific">Rhizobium oryzicola</name>
    <dbReference type="NCBI Taxonomy" id="1232668"/>
    <lineage>
        <taxon>Bacteria</taxon>
        <taxon>Pseudomonadati</taxon>
        <taxon>Pseudomonadota</taxon>
        <taxon>Alphaproteobacteria</taxon>
        <taxon>Hyphomicrobiales</taxon>
        <taxon>Rhizobiaceae</taxon>
        <taxon>Rhizobium/Agrobacterium group</taxon>
        <taxon>Rhizobium</taxon>
    </lineage>
</organism>
<dbReference type="InterPro" id="IPR006597">
    <property type="entry name" value="Sel1-like"/>
</dbReference>
<dbReference type="InterPro" id="IPR052748">
    <property type="entry name" value="ISR_Activator"/>
</dbReference>
<feature type="chain" id="PRO_5045290373" evidence="1">
    <location>
        <begin position="24"/>
        <end position="297"/>
    </location>
</feature>
<dbReference type="SMART" id="SM00671">
    <property type="entry name" value="SEL1"/>
    <property type="match status" value="3"/>
</dbReference>
<dbReference type="Proteomes" id="UP001169006">
    <property type="component" value="Unassembled WGS sequence"/>
</dbReference>
<feature type="signal peptide" evidence="1">
    <location>
        <begin position="1"/>
        <end position="23"/>
    </location>
</feature>
<name>A0ABT8SR07_9HYPH</name>
<dbReference type="SUPFAM" id="SSF81901">
    <property type="entry name" value="HCP-like"/>
    <property type="match status" value="1"/>
</dbReference>
<proteinExistence type="predicted"/>
<evidence type="ECO:0000256" key="1">
    <source>
        <dbReference type="SAM" id="SignalP"/>
    </source>
</evidence>
<dbReference type="EMBL" id="JAUKWQ010000001">
    <property type="protein sequence ID" value="MDO1580871.1"/>
    <property type="molecule type" value="Genomic_DNA"/>
</dbReference>
<dbReference type="RefSeq" id="WP_302075014.1">
    <property type="nucleotide sequence ID" value="NZ_JAUKWQ010000001.1"/>
</dbReference>
<evidence type="ECO:0000313" key="3">
    <source>
        <dbReference type="Proteomes" id="UP001169006"/>
    </source>
</evidence>
<reference evidence="2" key="2">
    <citation type="submission" date="2023-07" db="EMBL/GenBank/DDBJ databases">
        <authorList>
            <person name="Sun H."/>
        </authorList>
    </citation>
    <scope>NUCLEOTIDE SEQUENCE</scope>
    <source>
        <strain evidence="2">05753</strain>
    </source>
</reference>
<dbReference type="PANTHER" id="PTHR45011">
    <property type="entry name" value="DAP3-BINDING CELL DEATH ENHANCER 1"/>
    <property type="match status" value="1"/>
</dbReference>
<dbReference type="InterPro" id="IPR011990">
    <property type="entry name" value="TPR-like_helical_dom_sf"/>
</dbReference>
<keyword evidence="1" id="KW-0732">Signal</keyword>
<evidence type="ECO:0000313" key="2">
    <source>
        <dbReference type="EMBL" id="MDO1580871.1"/>
    </source>
</evidence>
<comment type="caution">
    <text evidence="2">The sequence shown here is derived from an EMBL/GenBank/DDBJ whole genome shotgun (WGS) entry which is preliminary data.</text>
</comment>